<sequence>MSSNTSHLRTRSERGPAVNSPSFATLVGFPVLLVAALVALSYPLAAATALAATALAVKGTQFGLAALVRRTNDTPRRVTVPGVGTVTVSIAPL</sequence>
<evidence type="ECO:0000256" key="1">
    <source>
        <dbReference type="SAM" id="MobiDB-lite"/>
    </source>
</evidence>
<evidence type="ECO:0000256" key="2">
    <source>
        <dbReference type="SAM" id="Phobius"/>
    </source>
</evidence>
<feature type="transmembrane region" description="Helical" evidence="2">
    <location>
        <begin position="46"/>
        <end position="68"/>
    </location>
</feature>
<dbReference type="GeneID" id="42179075"/>
<dbReference type="Proteomes" id="UP000297053">
    <property type="component" value="Chromosome"/>
</dbReference>
<protein>
    <submittedName>
        <fullName evidence="3">Uncharacterized protein</fullName>
    </submittedName>
</protein>
<dbReference type="RefSeq" id="WP_015762142.1">
    <property type="nucleotide sequence ID" value="NZ_CP039375.1"/>
</dbReference>
<organism evidence="3 4">
    <name type="scientific">Halomicrobium mukohataei</name>
    <dbReference type="NCBI Taxonomy" id="57705"/>
    <lineage>
        <taxon>Archaea</taxon>
        <taxon>Methanobacteriati</taxon>
        <taxon>Methanobacteriota</taxon>
        <taxon>Stenosarchaea group</taxon>
        <taxon>Halobacteria</taxon>
        <taxon>Halobacteriales</taxon>
        <taxon>Haloarculaceae</taxon>
        <taxon>Halomicrobium</taxon>
    </lineage>
</organism>
<evidence type="ECO:0000313" key="3">
    <source>
        <dbReference type="EMBL" id="QCD65766.1"/>
    </source>
</evidence>
<gene>
    <name evidence="3" type="ORF">E5139_09025</name>
</gene>
<feature type="region of interest" description="Disordered" evidence="1">
    <location>
        <begin position="1"/>
        <end position="20"/>
    </location>
</feature>
<keyword evidence="2" id="KW-0812">Transmembrane</keyword>
<name>A0A4D6KKW7_9EURY</name>
<feature type="transmembrane region" description="Helical" evidence="2">
    <location>
        <begin position="21"/>
        <end position="40"/>
    </location>
</feature>
<accession>A0A4D6KKW7</accession>
<proteinExistence type="predicted"/>
<reference evidence="3 4" key="2">
    <citation type="submission" date="2019-04" db="EMBL/GenBank/DDBJ databases">
        <authorList>
            <person name="Yang S."/>
            <person name="Wei W."/>
        </authorList>
    </citation>
    <scope>NUCLEOTIDE SEQUENCE [LARGE SCALE GENOMIC DNA]</scope>
    <source>
        <strain evidence="4">ZP60</strain>
    </source>
</reference>
<keyword evidence="2" id="KW-0472">Membrane</keyword>
<dbReference type="KEGG" id="halz:E5139_09025"/>
<dbReference type="AlphaFoldDB" id="A0A4D6KKW7"/>
<reference evidence="3 4" key="1">
    <citation type="submission" date="2019-04" db="EMBL/GenBank/DDBJ databases">
        <title>Complete genome sequence of Arthrobacter sp. ZXY-2 associated with effective atrazine degradation and salt adaptation.</title>
        <authorList>
            <person name="Zhao X."/>
        </authorList>
    </citation>
    <scope>NUCLEOTIDE SEQUENCE [LARGE SCALE GENOMIC DNA]</scope>
    <source>
        <strain evidence="4">ZP60</strain>
    </source>
</reference>
<dbReference type="EMBL" id="CP039375">
    <property type="protein sequence ID" value="QCD65766.1"/>
    <property type="molecule type" value="Genomic_DNA"/>
</dbReference>
<keyword evidence="2" id="KW-1133">Transmembrane helix</keyword>
<evidence type="ECO:0000313" key="4">
    <source>
        <dbReference type="Proteomes" id="UP000297053"/>
    </source>
</evidence>